<dbReference type="EMBL" id="UINC01033763">
    <property type="protein sequence ID" value="SVB23539.1"/>
    <property type="molecule type" value="Genomic_DNA"/>
</dbReference>
<accession>A0A382CCG4</accession>
<organism evidence="2">
    <name type="scientific">marine metagenome</name>
    <dbReference type="NCBI Taxonomy" id="408172"/>
    <lineage>
        <taxon>unclassified sequences</taxon>
        <taxon>metagenomes</taxon>
        <taxon>ecological metagenomes</taxon>
    </lineage>
</organism>
<keyword evidence="1" id="KW-0812">Transmembrane</keyword>
<keyword evidence="1" id="KW-1133">Transmembrane helix</keyword>
<gene>
    <name evidence="2" type="ORF">METZ01_LOCUS176393</name>
</gene>
<feature type="transmembrane region" description="Helical" evidence="1">
    <location>
        <begin position="20"/>
        <end position="40"/>
    </location>
</feature>
<reference evidence="2" key="1">
    <citation type="submission" date="2018-05" db="EMBL/GenBank/DDBJ databases">
        <authorList>
            <person name="Lanie J.A."/>
            <person name="Ng W.-L."/>
            <person name="Kazmierczak K.M."/>
            <person name="Andrzejewski T.M."/>
            <person name="Davidsen T.M."/>
            <person name="Wayne K.J."/>
            <person name="Tettelin H."/>
            <person name="Glass J.I."/>
            <person name="Rusch D."/>
            <person name="Podicherti R."/>
            <person name="Tsui H.-C.T."/>
            <person name="Winkler M.E."/>
        </authorList>
    </citation>
    <scope>NUCLEOTIDE SEQUENCE</scope>
</reference>
<evidence type="ECO:0000313" key="2">
    <source>
        <dbReference type="EMBL" id="SVB23539.1"/>
    </source>
</evidence>
<sequence length="50" mass="5273">MSGMKVLLFDLAGAAPLVRIGSLVALGMSTFVGGWLYQMLSGSEARERAN</sequence>
<dbReference type="AlphaFoldDB" id="A0A382CCG4"/>
<protein>
    <submittedName>
        <fullName evidence="2">Uncharacterized protein</fullName>
    </submittedName>
</protein>
<evidence type="ECO:0000256" key="1">
    <source>
        <dbReference type="SAM" id="Phobius"/>
    </source>
</evidence>
<name>A0A382CCG4_9ZZZZ</name>
<proteinExistence type="predicted"/>
<keyword evidence="1" id="KW-0472">Membrane</keyword>